<dbReference type="Proteomes" id="UP001153069">
    <property type="component" value="Unassembled WGS sequence"/>
</dbReference>
<dbReference type="PANTHER" id="PTHR48125">
    <property type="entry name" value="LP07818P1"/>
    <property type="match status" value="1"/>
</dbReference>
<feature type="coiled-coil region" evidence="1">
    <location>
        <begin position="45"/>
        <end position="110"/>
    </location>
</feature>
<dbReference type="EMBL" id="CAICTM010000660">
    <property type="protein sequence ID" value="CAB9514567.1"/>
    <property type="molecule type" value="Genomic_DNA"/>
</dbReference>
<feature type="compositionally biased region" description="Polar residues" evidence="2">
    <location>
        <begin position="226"/>
        <end position="246"/>
    </location>
</feature>
<feature type="compositionally biased region" description="Basic and acidic residues" evidence="2">
    <location>
        <begin position="640"/>
        <end position="677"/>
    </location>
</feature>
<feature type="region of interest" description="Disordered" evidence="2">
    <location>
        <begin position="1"/>
        <end position="38"/>
    </location>
</feature>
<name>A0A9N8E4M1_9STRA</name>
<feature type="region of interest" description="Disordered" evidence="2">
    <location>
        <begin position="411"/>
        <end position="493"/>
    </location>
</feature>
<evidence type="ECO:0000313" key="3">
    <source>
        <dbReference type="EMBL" id="CAB9514567.1"/>
    </source>
</evidence>
<accession>A0A9N8E4M1</accession>
<evidence type="ECO:0000256" key="2">
    <source>
        <dbReference type="SAM" id="MobiDB-lite"/>
    </source>
</evidence>
<evidence type="ECO:0000313" key="4">
    <source>
        <dbReference type="Proteomes" id="UP001153069"/>
    </source>
</evidence>
<comment type="caution">
    <text evidence="3">The sequence shown here is derived from an EMBL/GenBank/DDBJ whole genome shotgun (WGS) entry which is preliminary data.</text>
</comment>
<feature type="compositionally biased region" description="Basic and acidic residues" evidence="2">
    <location>
        <begin position="411"/>
        <end position="423"/>
    </location>
</feature>
<gene>
    <name evidence="3" type="ORF">SEMRO_661_G183220.1</name>
</gene>
<feature type="compositionally biased region" description="Pro residues" evidence="2">
    <location>
        <begin position="686"/>
        <end position="699"/>
    </location>
</feature>
<feature type="compositionally biased region" description="Low complexity" evidence="2">
    <location>
        <begin position="199"/>
        <end position="221"/>
    </location>
</feature>
<dbReference type="PANTHER" id="PTHR48125:SF12">
    <property type="entry name" value="AT HOOK TRANSCRIPTION FACTOR FAMILY-RELATED"/>
    <property type="match status" value="1"/>
</dbReference>
<organism evidence="3 4">
    <name type="scientific">Seminavis robusta</name>
    <dbReference type="NCBI Taxonomy" id="568900"/>
    <lineage>
        <taxon>Eukaryota</taxon>
        <taxon>Sar</taxon>
        <taxon>Stramenopiles</taxon>
        <taxon>Ochrophyta</taxon>
        <taxon>Bacillariophyta</taxon>
        <taxon>Bacillariophyceae</taxon>
        <taxon>Bacillariophycidae</taxon>
        <taxon>Naviculales</taxon>
        <taxon>Naviculaceae</taxon>
        <taxon>Seminavis</taxon>
    </lineage>
</organism>
<sequence>MGKPATDSMPAVRVVSSGQRRRSSKVTDAATAKSPLEKEQRYAKLREFQNTLALLKQQREEDARMLSHLRSELDVLRTYETKSKQLEAENANLKQAMAVAQRQIDQLSSSNKIKNCERPWERRSRYQGYFVVSSKINKAISKVDKYKPDLELTEELRQCKNDLVLMDDFLLEQQEEVVGLSFEQERVAARKERRKRKGSSSGSGKSSSPKASSGSDKASPKMPLSVETSQVLSRENLSSSHKISQSVATANSCRESIWELSRSKKKGRTTRLSWNIQYHGHPGNQVESSRARNCMPEEVEWVPPMQEIALRYLPESENDIFDPPMPTISLPMPSAATEEASGLTPPHQSQPSSPVRPPPPPRGPIRPVDELESAPIVVVAGGKVEKPKPNELERDQRVIAFPKIRSTVSHWDQEMKRAEEIKRQTTYTDDDDESEKTSEPSMEPAPKPTVNTRTPGIRVQESPAEAWKRRKEAKQQKKEGKHRIPKQAKSSIVIEKKHNFKTNQHLAGSNNADVPEFVRKFKTIAVHHQENAVEATGRVAVGAGVFVGKHGIEYSGAALDEKLEADRLAKQEEEERLAAEEEARWEKEEEERRAREYAEEKAAEEERAREYAEKREREAQLARERKEREARALAEINAKASEEKAAKEKAEQEAKEKAEQAAREKAEAQKKAAEEAAKSAPAASTPAPPASAPTPPPAAPAAKPKKSFLDSSSDDDSDDSPVVKKAPPPKPPAAAAPAKPAAKKKSFFDSDSDSDSS</sequence>
<dbReference type="AlphaFoldDB" id="A0A9N8E4M1"/>
<keyword evidence="1" id="KW-0175">Coiled coil</keyword>
<protein>
    <submittedName>
        <fullName evidence="3">Uncharacterized protein</fullName>
    </submittedName>
</protein>
<feature type="region of interest" description="Disordered" evidence="2">
    <location>
        <begin position="326"/>
        <end position="370"/>
    </location>
</feature>
<keyword evidence="4" id="KW-1185">Reference proteome</keyword>
<feature type="compositionally biased region" description="Basic and acidic residues" evidence="2">
    <location>
        <begin position="572"/>
        <end position="632"/>
    </location>
</feature>
<feature type="region of interest" description="Disordered" evidence="2">
    <location>
        <begin position="572"/>
        <end position="757"/>
    </location>
</feature>
<proteinExistence type="predicted"/>
<reference evidence="3" key="1">
    <citation type="submission" date="2020-06" db="EMBL/GenBank/DDBJ databases">
        <authorList>
            <consortium name="Plant Systems Biology data submission"/>
        </authorList>
    </citation>
    <scope>NUCLEOTIDE SEQUENCE</scope>
    <source>
        <strain evidence="3">D6</strain>
    </source>
</reference>
<feature type="region of interest" description="Disordered" evidence="2">
    <location>
        <begin position="189"/>
        <end position="246"/>
    </location>
</feature>
<feature type="compositionally biased region" description="Pro residues" evidence="2">
    <location>
        <begin position="354"/>
        <end position="364"/>
    </location>
</feature>
<evidence type="ECO:0000256" key="1">
    <source>
        <dbReference type="SAM" id="Coils"/>
    </source>
</evidence>